<gene>
    <name evidence="1" type="ORF">I79_011551</name>
</gene>
<protein>
    <submittedName>
        <fullName evidence="1">Uncharacterized protein</fullName>
    </submittedName>
</protein>
<organism evidence="1 2">
    <name type="scientific">Cricetulus griseus</name>
    <name type="common">Chinese hamster</name>
    <name type="synonym">Cricetulus barabensis griseus</name>
    <dbReference type="NCBI Taxonomy" id="10029"/>
    <lineage>
        <taxon>Eukaryota</taxon>
        <taxon>Metazoa</taxon>
        <taxon>Chordata</taxon>
        <taxon>Craniata</taxon>
        <taxon>Vertebrata</taxon>
        <taxon>Euteleostomi</taxon>
        <taxon>Mammalia</taxon>
        <taxon>Eutheria</taxon>
        <taxon>Euarchontoglires</taxon>
        <taxon>Glires</taxon>
        <taxon>Rodentia</taxon>
        <taxon>Myomorpha</taxon>
        <taxon>Muroidea</taxon>
        <taxon>Cricetidae</taxon>
        <taxon>Cricetinae</taxon>
        <taxon>Cricetulus</taxon>
    </lineage>
</organism>
<evidence type="ECO:0000313" key="1">
    <source>
        <dbReference type="EMBL" id="EGW04595.1"/>
    </source>
</evidence>
<dbReference type="Proteomes" id="UP000001075">
    <property type="component" value="Unassembled WGS sequence"/>
</dbReference>
<evidence type="ECO:0000313" key="2">
    <source>
        <dbReference type="Proteomes" id="UP000001075"/>
    </source>
</evidence>
<dbReference type="InParanoid" id="G3HLG3"/>
<name>G3HLG3_CRIGR</name>
<proteinExistence type="predicted"/>
<accession>G3HLG3</accession>
<dbReference type="AlphaFoldDB" id="G3HLG3"/>
<sequence length="70" mass="8126">MLNKTMQNRSHTKPTVMSISSMPLQEGLMHLADIKRCFQTQLFSCTVIKCFVQMLPYLLKTIDCSFDYAF</sequence>
<reference evidence="2" key="1">
    <citation type="journal article" date="2011" name="Nat. Biotechnol.">
        <title>The genomic sequence of the Chinese hamster ovary (CHO)-K1 cell line.</title>
        <authorList>
            <person name="Xu X."/>
            <person name="Nagarajan H."/>
            <person name="Lewis N.E."/>
            <person name="Pan S."/>
            <person name="Cai Z."/>
            <person name="Liu X."/>
            <person name="Chen W."/>
            <person name="Xie M."/>
            <person name="Wang W."/>
            <person name="Hammond S."/>
            <person name="Andersen M.R."/>
            <person name="Neff N."/>
            <person name="Passarelli B."/>
            <person name="Koh W."/>
            <person name="Fan H.C."/>
            <person name="Wang J."/>
            <person name="Gui Y."/>
            <person name="Lee K.H."/>
            <person name="Betenbaugh M.J."/>
            <person name="Quake S.R."/>
            <person name="Famili I."/>
            <person name="Palsson B.O."/>
            <person name="Wang J."/>
        </authorList>
    </citation>
    <scope>NUCLEOTIDE SEQUENCE [LARGE SCALE GENOMIC DNA]</scope>
    <source>
        <strain evidence="2">CHO K1 cell line</strain>
    </source>
</reference>
<dbReference type="EMBL" id="JH000490">
    <property type="protein sequence ID" value="EGW04595.1"/>
    <property type="molecule type" value="Genomic_DNA"/>
</dbReference>